<evidence type="ECO:0000256" key="2">
    <source>
        <dbReference type="ARBA" id="ARBA00022801"/>
    </source>
</evidence>
<reference evidence="8" key="1">
    <citation type="submission" date="2014-09" db="EMBL/GenBank/DDBJ databases">
        <authorList>
            <person name="Gomez-Valero L."/>
        </authorList>
    </citation>
    <scope>NUCLEOTIDE SEQUENCE [LARGE SCALE GENOMIC DNA]</scope>
    <source>
        <strain evidence="8">ATCC33218</strain>
    </source>
</reference>
<protein>
    <submittedName>
        <fullName evidence="7">Icc protein</fullName>
    </submittedName>
    <submittedName>
        <fullName evidence="6">Metallophosphoesterase</fullName>
    </submittedName>
</protein>
<dbReference type="HOGENOM" id="CLU_070320_0_0_6"/>
<gene>
    <name evidence="6" type="ORF">LMI_1865</name>
    <name evidence="7" type="ORF">SAMN02982997_01369</name>
</gene>
<dbReference type="PANTHER" id="PTHR42988">
    <property type="entry name" value="PHOSPHOHYDROLASE"/>
    <property type="match status" value="1"/>
</dbReference>
<reference evidence="7 9" key="3">
    <citation type="submission" date="2016-10" db="EMBL/GenBank/DDBJ databases">
        <authorList>
            <person name="Varghese N."/>
            <person name="Submissions S."/>
        </authorList>
    </citation>
    <scope>NUCLEOTIDE SEQUENCE [LARGE SCALE GENOMIC DNA]</scope>
    <source>
        <strain evidence="7 9">ATCC 33218</strain>
    </source>
</reference>
<dbReference type="PATRIC" id="fig|451.8.peg.1436"/>
<dbReference type="AlphaFoldDB" id="A0A098GFC4"/>
<dbReference type="OrthoDB" id="9784378at2"/>
<dbReference type="Proteomes" id="UP000032414">
    <property type="component" value="Chromosome I"/>
</dbReference>
<proteinExistence type="inferred from homology"/>
<dbReference type="GO" id="GO:0046872">
    <property type="term" value="F:metal ion binding"/>
    <property type="evidence" value="ECO:0007669"/>
    <property type="project" value="UniProtKB-KW"/>
</dbReference>
<evidence type="ECO:0000256" key="3">
    <source>
        <dbReference type="ARBA" id="ARBA00023004"/>
    </source>
</evidence>
<keyword evidence="3" id="KW-0408">Iron</keyword>
<sequence length="254" mass="29330">MLNEFSTKGSLKILQVTDTHLFANHSTLFGAQPNKNFDEVMNFIVKKELQDTDFILLTGDLSQDESPETYQHLLESFIGCKKPVFWLPGNHDNEKIMSEVFSQHFLFNRIKFLELKHWNLLFINSKLEGSENGYISFSDLNDVERNIKESEKNVALIMHHHPIPVNTPLIDQYILNNRDDLWRIISDSKVKLIITGHVHGDYSLFHHGVKIECSPASAFQLKKGVATLQIENSKGYKIHYLDGDQHRSKAVIWK</sequence>
<dbReference type="Gene3D" id="3.60.21.10">
    <property type="match status" value="1"/>
</dbReference>
<dbReference type="InterPro" id="IPR029052">
    <property type="entry name" value="Metallo-depent_PP-like"/>
</dbReference>
<dbReference type="Pfam" id="PF00149">
    <property type="entry name" value="Metallophos"/>
    <property type="match status" value="1"/>
</dbReference>
<accession>A0A098GFC4</accession>
<comment type="similarity">
    <text evidence="4">Belongs to the cyclic nucleotide phosphodiesterase class-III family.</text>
</comment>
<evidence type="ECO:0000256" key="1">
    <source>
        <dbReference type="ARBA" id="ARBA00022723"/>
    </source>
</evidence>
<keyword evidence="2" id="KW-0378">Hydrolase</keyword>
<evidence type="ECO:0000259" key="5">
    <source>
        <dbReference type="Pfam" id="PF00149"/>
    </source>
</evidence>
<dbReference type="Proteomes" id="UP000182998">
    <property type="component" value="Unassembled WGS sequence"/>
</dbReference>
<keyword evidence="9" id="KW-1185">Reference proteome</keyword>
<dbReference type="InterPro" id="IPR050884">
    <property type="entry name" value="CNP_phosphodiesterase-III"/>
</dbReference>
<evidence type="ECO:0000256" key="4">
    <source>
        <dbReference type="ARBA" id="ARBA00025742"/>
    </source>
</evidence>
<dbReference type="EMBL" id="FMVN01000006">
    <property type="protein sequence ID" value="SCY31765.1"/>
    <property type="molecule type" value="Genomic_DNA"/>
</dbReference>
<dbReference type="KEGG" id="tmc:LMI_1865"/>
<evidence type="ECO:0000313" key="7">
    <source>
        <dbReference type="EMBL" id="SCY31765.1"/>
    </source>
</evidence>
<keyword evidence="1" id="KW-0479">Metal-binding</keyword>
<dbReference type="SUPFAM" id="SSF56300">
    <property type="entry name" value="Metallo-dependent phosphatases"/>
    <property type="match status" value="1"/>
</dbReference>
<reference evidence="6" key="2">
    <citation type="submission" date="2014-09" db="EMBL/GenBank/DDBJ databases">
        <authorList>
            <person name="GOMEZ-VALERO Laura"/>
        </authorList>
    </citation>
    <scope>NUCLEOTIDE SEQUENCE</scope>
    <source>
        <strain evidence="6">ATCC33218</strain>
    </source>
</reference>
<dbReference type="EMBL" id="LN614830">
    <property type="protein sequence ID" value="CEG61158.1"/>
    <property type="molecule type" value="Genomic_DNA"/>
</dbReference>
<dbReference type="InterPro" id="IPR004843">
    <property type="entry name" value="Calcineurin-like_PHP"/>
</dbReference>
<organism evidence="6 8">
    <name type="scientific">Legionella micdadei</name>
    <name type="common">Tatlockia micdadei</name>
    <dbReference type="NCBI Taxonomy" id="451"/>
    <lineage>
        <taxon>Bacteria</taxon>
        <taxon>Pseudomonadati</taxon>
        <taxon>Pseudomonadota</taxon>
        <taxon>Gammaproteobacteria</taxon>
        <taxon>Legionellales</taxon>
        <taxon>Legionellaceae</taxon>
        <taxon>Legionella</taxon>
    </lineage>
</organism>
<dbReference type="RefSeq" id="WP_045099450.1">
    <property type="nucleotide sequence ID" value="NZ_CP020614.1"/>
</dbReference>
<dbReference type="STRING" id="451.B6N58_06665"/>
<evidence type="ECO:0000313" key="8">
    <source>
        <dbReference type="Proteomes" id="UP000032414"/>
    </source>
</evidence>
<evidence type="ECO:0000313" key="9">
    <source>
        <dbReference type="Proteomes" id="UP000182998"/>
    </source>
</evidence>
<name>A0A098GFC4_LEGMI</name>
<dbReference type="GO" id="GO:0016787">
    <property type="term" value="F:hydrolase activity"/>
    <property type="evidence" value="ECO:0007669"/>
    <property type="project" value="UniProtKB-KW"/>
</dbReference>
<evidence type="ECO:0000313" key="6">
    <source>
        <dbReference type="EMBL" id="CEG61158.1"/>
    </source>
</evidence>
<dbReference type="PANTHER" id="PTHR42988:SF2">
    <property type="entry name" value="CYCLIC NUCLEOTIDE PHOSPHODIESTERASE CBUA0032-RELATED"/>
    <property type="match status" value="1"/>
</dbReference>
<feature type="domain" description="Calcineurin-like phosphoesterase" evidence="5">
    <location>
        <begin position="11"/>
        <end position="200"/>
    </location>
</feature>